<dbReference type="STRING" id="590646.G3BDM4"/>
<dbReference type="GO" id="GO:0003723">
    <property type="term" value="F:RNA binding"/>
    <property type="evidence" value="ECO:0007669"/>
    <property type="project" value="UniProtKB-KW"/>
</dbReference>
<dbReference type="Proteomes" id="UP000000707">
    <property type="component" value="Unassembled WGS sequence"/>
</dbReference>
<feature type="domain" description="RRM" evidence="3">
    <location>
        <begin position="22"/>
        <end position="92"/>
    </location>
</feature>
<evidence type="ECO:0000256" key="2">
    <source>
        <dbReference type="SAM" id="MobiDB-lite"/>
    </source>
</evidence>
<reference evidence="4 5" key="1">
    <citation type="journal article" date="2011" name="Proc. Natl. Acad. Sci. U.S.A.">
        <title>Comparative genomics of xylose-fermenting fungi for enhanced biofuel production.</title>
        <authorList>
            <person name="Wohlbach D.J."/>
            <person name="Kuo A."/>
            <person name="Sato T.K."/>
            <person name="Potts K.M."/>
            <person name="Salamov A.A."/>
            <person name="LaButti K.M."/>
            <person name="Sun H."/>
            <person name="Clum A."/>
            <person name="Pangilinan J.L."/>
            <person name="Lindquist E.A."/>
            <person name="Lucas S."/>
            <person name="Lapidus A."/>
            <person name="Jin M."/>
            <person name="Gunawan C."/>
            <person name="Balan V."/>
            <person name="Dale B.E."/>
            <person name="Jeffries T.W."/>
            <person name="Zinkel R."/>
            <person name="Barry K.W."/>
            <person name="Grigoriev I.V."/>
            <person name="Gasch A.P."/>
        </authorList>
    </citation>
    <scope>NUCLEOTIDE SEQUENCE [LARGE SCALE GENOMIC DNA]</scope>
    <source>
        <strain evidence="5">ATCC 10573 / BCRC 21748 / CBS 615 / JCM 9827 / NBRC 10315 / NRRL Y-1498 / VKM Y-70</strain>
    </source>
</reference>
<dbReference type="HOGENOM" id="CLU_1510398_0_0_1"/>
<protein>
    <recommendedName>
        <fullName evidence="3">RRM domain-containing protein</fullName>
    </recommendedName>
</protein>
<sequence length="178" mass="20245">MSVTEGEGIIPSYITELTSNPVIRIRNIHPELTEDDLSGLLSQISPVEFVKFDADKKSVAYCGFQENWSENNAESIKKFDGRKAMGKILIVEDPLKPKTVKSLQDRLGPLPGARERGFRGPKRRDNRGPRGPRDSRDFRDPGDIRQKQRGRREPPKPKKVPKSVEDLDRELSEYMNST</sequence>
<feature type="region of interest" description="Disordered" evidence="2">
    <location>
        <begin position="100"/>
        <end position="178"/>
    </location>
</feature>
<gene>
    <name evidence="4" type="ORF">CANTEDRAFT_116388</name>
</gene>
<name>G3BDM4_CANTC</name>
<dbReference type="Gene3D" id="3.30.70.330">
    <property type="match status" value="1"/>
</dbReference>
<dbReference type="eggNOG" id="ENOG502SCR7">
    <property type="taxonomic scope" value="Eukaryota"/>
</dbReference>
<dbReference type="AlphaFoldDB" id="G3BDM4"/>
<dbReference type="InterPro" id="IPR000504">
    <property type="entry name" value="RRM_dom"/>
</dbReference>
<evidence type="ECO:0000313" key="5">
    <source>
        <dbReference type="Proteomes" id="UP000000707"/>
    </source>
</evidence>
<dbReference type="Pfam" id="PF13865">
    <property type="entry name" value="FoP_duplication"/>
    <property type="match status" value="1"/>
</dbReference>
<dbReference type="InterPro" id="IPR035979">
    <property type="entry name" value="RBD_domain_sf"/>
</dbReference>
<keyword evidence="1" id="KW-0694">RNA-binding</keyword>
<dbReference type="InterPro" id="IPR025715">
    <property type="entry name" value="FoP_C"/>
</dbReference>
<feature type="compositionally biased region" description="Basic and acidic residues" evidence="2">
    <location>
        <begin position="126"/>
        <end position="172"/>
    </location>
</feature>
<dbReference type="OrthoDB" id="5382468at2759"/>
<dbReference type="RefSeq" id="XP_006689553.1">
    <property type="nucleotide sequence ID" value="XM_006689490.1"/>
</dbReference>
<dbReference type="InterPro" id="IPR012677">
    <property type="entry name" value="Nucleotide-bd_a/b_plait_sf"/>
</dbReference>
<evidence type="ECO:0000313" key="4">
    <source>
        <dbReference type="EMBL" id="EGV60339.1"/>
    </source>
</evidence>
<dbReference type="EMBL" id="GL996528">
    <property type="protein sequence ID" value="EGV60339.1"/>
    <property type="molecule type" value="Genomic_DNA"/>
</dbReference>
<dbReference type="SUPFAM" id="SSF54928">
    <property type="entry name" value="RNA-binding domain, RBD"/>
    <property type="match status" value="1"/>
</dbReference>
<accession>G3BDM4</accession>
<proteinExistence type="predicted"/>
<keyword evidence="5" id="KW-1185">Reference proteome</keyword>
<organism evidence="5">
    <name type="scientific">Candida tenuis (strain ATCC 10573 / BCRC 21748 / CBS 615 / JCM 9827 / NBRC 10315 / NRRL Y-1498 / VKM Y-70)</name>
    <name type="common">Yeast</name>
    <name type="synonym">Yamadazyma tenuis</name>
    <dbReference type="NCBI Taxonomy" id="590646"/>
    <lineage>
        <taxon>Eukaryota</taxon>
        <taxon>Fungi</taxon>
        <taxon>Dikarya</taxon>
        <taxon>Ascomycota</taxon>
        <taxon>Saccharomycotina</taxon>
        <taxon>Pichiomycetes</taxon>
        <taxon>Debaryomycetaceae</taxon>
        <taxon>Yamadazyma</taxon>
    </lineage>
</organism>
<dbReference type="KEGG" id="cten:18248279"/>
<evidence type="ECO:0000259" key="3">
    <source>
        <dbReference type="SMART" id="SM00360"/>
    </source>
</evidence>
<evidence type="ECO:0000256" key="1">
    <source>
        <dbReference type="ARBA" id="ARBA00022884"/>
    </source>
</evidence>
<dbReference type="SMART" id="SM00360">
    <property type="entry name" value="RRM"/>
    <property type="match status" value="1"/>
</dbReference>
<dbReference type="GeneID" id="18248279"/>